<dbReference type="GO" id="GO:0005829">
    <property type="term" value="C:cytosol"/>
    <property type="evidence" value="ECO:0007669"/>
    <property type="project" value="TreeGrafter"/>
</dbReference>
<dbReference type="GO" id="GO:0051028">
    <property type="term" value="P:mRNA transport"/>
    <property type="evidence" value="ECO:0007669"/>
    <property type="project" value="UniProtKB-KW"/>
</dbReference>
<keyword evidence="10 17" id="KW-0694">RNA-binding</keyword>
<dbReference type="CDD" id="cd12680">
    <property type="entry name" value="RRM_THOC4"/>
    <property type="match status" value="1"/>
</dbReference>
<keyword evidence="11" id="KW-0007">Acetylation</keyword>
<comment type="subunit">
    <text evidence="16">Monomer. Interacts with FER. Interacts with PLXNB3. Forms a heterodimer with RAC1. Interacts with RHOA, the affinity is increased by three orders of magnitude when RHOA is prenylated. Interacts with PSMD10; the interaction increases ARHGDIA association with RHOA, leading to ARHGDIA-mediated inactivation of RHOA and ROCK and prolonged AKT activation. Interacts with KANK2; the interaction is direct and may regulate the interaction of ARHGDIA with RHOA, RAC1 and CDC42. Interacts with RHOC. Interacts with CDC42. Interacts with NGFR (via death domain); NGFR binding decreases the affinity for RHOA.</text>
</comment>
<dbReference type="InterPro" id="IPR024792">
    <property type="entry name" value="RhoGDI_dom_sf"/>
</dbReference>
<dbReference type="InterPro" id="IPR014756">
    <property type="entry name" value="Ig_E-set"/>
</dbReference>
<evidence type="ECO:0000256" key="12">
    <source>
        <dbReference type="ARBA" id="ARBA00023242"/>
    </source>
</evidence>
<evidence type="ECO:0000256" key="13">
    <source>
        <dbReference type="ARBA" id="ARBA00037489"/>
    </source>
</evidence>
<evidence type="ECO:0000259" key="19">
    <source>
        <dbReference type="PROSITE" id="PS50102"/>
    </source>
</evidence>
<dbReference type="Pfam" id="PF00076">
    <property type="entry name" value="RRM_1"/>
    <property type="match status" value="1"/>
</dbReference>
<evidence type="ECO:0000256" key="16">
    <source>
        <dbReference type="ARBA" id="ARBA00046570"/>
    </source>
</evidence>
<evidence type="ECO:0000256" key="10">
    <source>
        <dbReference type="ARBA" id="ARBA00022884"/>
    </source>
</evidence>
<evidence type="ECO:0000256" key="9">
    <source>
        <dbReference type="ARBA" id="ARBA00022843"/>
    </source>
</evidence>
<comment type="caution">
    <text evidence="20">The sequence shown here is derived from an EMBL/GenBank/DDBJ whole genome shotgun (WGS) entry which is preliminary data.</text>
</comment>
<evidence type="ECO:0000256" key="11">
    <source>
        <dbReference type="ARBA" id="ARBA00022990"/>
    </source>
</evidence>
<evidence type="ECO:0000256" key="2">
    <source>
        <dbReference type="ARBA" id="ARBA00004496"/>
    </source>
</evidence>
<dbReference type="FunFam" id="2.70.50.30:FF:000004">
    <property type="entry name" value="Rho GDP-dissociation inhibitor 1"/>
    <property type="match status" value="1"/>
</dbReference>
<evidence type="ECO:0000256" key="1">
    <source>
        <dbReference type="ARBA" id="ARBA00004123"/>
    </source>
</evidence>
<dbReference type="GO" id="GO:0005094">
    <property type="term" value="F:Rho GDP-dissociation inhibitor activity"/>
    <property type="evidence" value="ECO:0007669"/>
    <property type="project" value="InterPro"/>
</dbReference>
<evidence type="ECO:0000256" key="7">
    <source>
        <dbReference type="ARBA" id="ARBA00022499"/>
    </source>
</evidence>
<dbReference type="InterPro" id="IPR012677">
    <property type="entry name" value="Nucleotide-bd_a/b_plait_sf"/>
</dbReference>
<dbReference type="GO" id="GO:0016020">
    <property type="term" value="C:membrane"/>
    <property type="evidence" value="ECO:0007669"/>
    <property type="project" value="TreeGrafter"/>
</dbReference>
<sequence length="319" mass="35740">MARGGGRNRPAPYSRPKQLPEKWQHDLFDSGFGTGAGVETGGKLLVSNLDFGVSDADIQELFAEFGTLKKAAVHYDRSGRSLGTADVHFERKADALKAMKQYNGVPLDVWVTCARMAEQEPTAEQLAQIAAENEEDEHSVNYKPPAQKSIQEIQELDKDDESLRKYKEALLGAVTVTADPNAPNVVVTKLTLVCATAPGPLELDLTGDLDSYKKQAFVLKEGVEYRIKISFRVNREIVSGLKYIQHTFRKGVKIDKTEYMVGSYGPRAEEYEFLTPMEEAPKGMLARGSYNIKSKFTDDDKTDHLSWEWNLTIKKDWKD</sequence>
<accession>A0A3L8S105</accession>
<dbReference type="InterPro" id="IPR035979">
    <property type="entry name" value="RBD_domain_sf"/>
</dbReference>
<dbReference type="EMBL" id="QUSF01000104">
    <property type="protein sequence ID" value="RLV92097.1"/>
    <property type="molecule type" value="Genomic_DNA"/>
</dbReference>
<evidence type="ECO:0000256" key="15">
    <source>
        <dbReference type="ARBA" id="ARBA00041559"/>
    </source>
</evidence>
<dbReference type="SUPFAM" id="SSF81296">
    <property type="entry name" value="E set domains"/>
    <property type="match status" value="1"/>
</dbReference>
<dbReference type="AlphaFoldDB" id="A0A3L8S105"/>
<proteinExistence type="inferred from homology"/>
<evidence type="ECO:0000256" key="6">
    <source>
        <dbReference type="ARBA" id="ARBA00022490"/>
    </source>
</evidence>
<keyword evidence="12" id="KW-0539">Nucleus</keyword>
<dbReference type="SMART" id="SM00360">
    <property type="entry name" value="RRM"/>
    <property type="match status" value="1"/>
</dbReference>
<dbReference type="PROSITE" id="PS50102">
    <property type="entry name" value="RRM"/>
    <property type="match status" value="1"/>
</dbReference>
<evidence type="ECO:0000256" key="5">
    <source>
        <dbReference type="ARBA" id="ARBA00022468"/>
    </source>
</evidence>
<organism evidence="20 21">
    <name type="scientific">Chloebia gouldiae</name>
    <name type="common">Gouldian finch</name>
    <name type="synonym">Erythrura gouldiae</name>
    <dbReference type="NCBI Taxonomy" id="44316"/>
    <lineage>
        <taxon>Eukaryota</taxon>
        <taxon>Metazoa</taxon>
        <taxon>Chordata</taxon>
        <taxon>Craniata</taxon>
        <taxon>Vertebrata</taxon>
        <taxon>Euteleostomi</taxon>
        <taxon>Archelosauria</taxon>
        <taxon>Archosauria</taxon>
        <taxon>Dinosauria</taxon>
        <taxon>Saurischia</taxon>
        <taxon>Theropoda</taxon>
        <taxon>Coelurosauria</taxon>
        <taxon>Aves</taxon>
        <taxon>Neognathae</taxon>
        <taxon>Neoaves</taxon>
        <taxon>Telluraves</taxon>
        <taxon>Australaves</taxon>
        <taxon>Passeriformes</taxon>
        <taxon>Passeroidea</taxon>
        <taxon>Passeridae</taxon>
        <taxon>Chloebia</taxon>
    </lineage>
</organism>
<feature type="domain" description="RRM" evidence="19">
    <location>
        <begin position="42"/>
        <end position="116"/>
    </location>
</feature>
<dbReference type="PRINTS" id="PR00492">
    <property type="entry name" value="RHOGDI"/>
</dbReference>
<dbReference type="OrthoDB" id="1683373at2759"/>
<dbReference type="PANTHER" id="PTHR10980:SF9">
    <property type="entry name" value="RHO GDP-DISSOCIATION INHIBITOR 1"/>
    <property type="match status" value="1"/>
</dbReference>
<gene>
    <name evidence="20" type="ORF">DV515_00013914</name>
</gene>
<keyword evidence="21" id="KW-1185">Reference proteome</keyword>
<dbReference type="GO" id="GO:0005634">
    <property type="term" value="C:nucleus"/>
    <property type="evidence" value="ECO:0007669"/>
    <property type="project" value="UniProtKB-SubCell"/>
</dbReference>
<evidence type="ECO:0000256" key="8">
    <source>
        <dbReference type="ARBA" id="ARBA00022816"/>
    </source>
</evidence>
<keyword evidence="6" id="KW-0963">Cytoplasm</keyword>
<dbReference type="Gene3D" id="2.70.50.30">
    <property type="entry name" value="Coagulation Factor XIII, subunit A, domain 1"/>
    <property type="match status" value="1"/>
</dbReference>
<dbReference type="PANTHER" id="PTHR10980">
    <property type="entry name" value="RHO GDP-DISSOCIATION INHIBITOR"/>
    <property type="match status" value="1"/>
</dbReference>
<comment type="subcellular location">
    <subcellularLocation>
        <location evidence="2">Cytoplasm</location>
    </subcellularLocation>
    <subcellularLocation>
        <location evidence="1">Nucleus</location>
    </subcellularLocation>
</comment>
<dbReference type="Pfam" id="PF02115">
    <property type="entry name" value="Rho_GDI"/>
    <property type="match status" value="1"/>
</dbReference>
<keyword evidence="7" id="KW-1017">Isopeptide bond</keyword>
<protein>
    <recommendedName>
        <fullName evidence="14">Rho GDP-dissociation inhibitor 1</fullName>
    </recommendedName>
    <alternativeName>
        <fullName evidence="15">Rho-GDI alpha</fullName>
    </alternativeName>
</protein>
<keyword evidence="5" id="KW-0343">GTPase activation</keyword>
<reference evidence="20 21" key="1">
    <citation type="journal article" date="2018" name="Proc. R. Soc. B">
        <title>A non-coding region near Follistatin controls head colour polymorphism in the Gouldian finch.</title>
        <authorList>
            <person name="Toomey M.B."/>
            <person name="Marques C.I."/>
            <person name="Andrade P."/>
            <person name="Araujo P.M."/>
            <person name="Sabatino S."/>
            <person name="Gazda M.A."/>
            <person name="Afonso S."/>
            <person name="Lopes R.J."/>
            <person name="Corbo J.C."/>
            <person name="Carneiro M."/>
        </authorList>
    </citation>
    <scope>NUCLEOTIDE SEQUENCE [LARGE SCALE GENOMIC DNA]</scope>
    <source>
        <strain evidence="20">Red01</strain>
        <tissue evidence="20">Muscle</tissue>
    </source>
</reference>
<keyword evidence="4" id="KW-0813">Transport</keyword>
<dbReference type="GO" id="GO:0005096">
    <property type="term" value="F:GTPase activator activity"/>
    <property type="evidence" value="ECO:0007669"/>
    <property type="project" value="UniProtKB-KW"/>
</dbReference>
<evidence type="ECO:0000256" key="3">
    <source>
        <dbReference type="ARBA" id="ARBA00009758"/>
    </source>
</evidence>
<dbReference type="STRING" id="44316.ENSEGOP00005015956"/>
<comment type="function">
    <text evidence="13">Controls Rho proteins homeostasis. Regulates the GDP/GTP exchange reaction of the Rho proteins by inhibiting the dissociation of GDP from them, and the subsequent binding of GTP to them. Retains Rho proteins such as CDC42, RAC1 and RHOA in an inactive cytosolic pool, regulating their stability and protecting them from degradation. Actively involved in the recycling and distribution of activated Rho GTPases in the cell, mediates extraction from membranes of both inactive and activated molecules due its exceptionally high affinity for prenylated forms. Through the modulation of Rho proteins, may play a role in cell motility regulation. In glioma cells, inhibits cell migration and invasion by mediating the signals of SEMA5A and PLXNB3 that lead to inactivation of RAC1.</text>
</comment>
<name>A0A3L8S105_CHLGU</name>
<evidence type="ECO:0000256" key="17">
    <source>
        <dbReference type="PROSITE-ProRule" id="PRU00176"/>
    </source>
</evidence>
<keyword evidence="9" id="KW-0832">Ubl conjugation</keyword>
<dbReference type="InterPro" id="IPR000504">
    <property type="entry name" value="RRM_dom"/>
</dbReference>
<evidence type="ECO:0000256" key="18">
    <source>
        <dbReference type="SAM" id="MobiDB-lite"/>
    </source>
</evidence>
<dbReference type="Proteomes" id="UP000276834">
    <property type="component" value="Unassembled WGS sequence"/>
</dbReference>
<evidence type="ECO:0000256" key="14">
    <source>
        <dbReference type="ARBA" id="ARBA00040620"/>
    </source>
</evidence>
<comment type="similarity">
    <text evidence="3">Belongs to the Rho GDI family.</text>
</comment>
<dbReference type="GO" id="GO:0003723">
    <property type="term" value="F:RNA binding"/>
    <property type="evidence" value="ECO:0007669"/>
    <property type="project" value="UniProtKB-UniRule"/>
</dbReference>
<dbReference type="InterPro" id="IPR000406">
    <property type="entry name" value="Rho_GDI"/>
</dbReference>
<feature type="region of interest" description="Disordered" evidence="18">
    <location>
        <begin position="1"/>
        <end position="20"/>
    </location>
</feature>
<dbReference type="SUPFAM" id="SSF54928">
    <property type="entry name" value="RNA-binding domain, RBD"/>
    <property type="match status" value="1"/>
</dbReference>
<evidence type="ECO:0000256" key="4">
    <source>
        <dbReference type="ARBA" id="ARBA00022448"/>
    </source>
</evidence>
<evidence type="ECO:0000313" key="21">
    <source>
        <dbReference type="Proteomes" id="UP000276834"/>
    </source>
</evidence>
<dbReference type="GO" id="GO:0007266">
    <property type="term" value="P:Rho protein signal transduction"/>
    <property type="evidence" value="ECO:0007669"/>
    <property type="project" value="InterPro"/>
</dbReference>
<dbReference type="FunFam" id="3.30.70.330:FF:000273">
    <property type="entry name" value="THO complex subunit 4"/>
    <property type="match status" value="1"/>
</dbReference>
<keyword evidence="8" id="KW-0509">mRNA transport</keyword>
<dbReference type="Gene3D" id="3.30.70.330">
    <property type="match status" value="1"/>
</dbReference>
<evidence type="ECO:0000313" key="20">
    <source>
        <dbReference type="EMBL" id="RLV92097.1"/>
    </source>
</evidence>